<dbReference type="Gene3D" id="1.20.1250.20">
    <property type="entry name" value="MFS general substrate transporter like domains"/>
    <property type="match status" value="1"/>
</dbReference>
<dbReference type="EMBL" id="QORO01000001">
    <property type="protein sequence ID" value="RCK61313.1"/>
    <property type="molecule type" value="Genomic_DNA"/>
</dbReference>
<dbReference type="Proteomes" id="UP000253508">
    <property type="component" value="Unassembled WGS sequence"/>
</dbReference>
<keyword evidence="3" id="KW-1003">Cell membrane</keyword>
<dbReference type="PANTHER" id="PTHR23535">
    <property type="entry name" value="SUGAR EFFLUX TRANSPORTER A-RELATED"/>
    <property type="match status" value="1"/>
</dbReference>
<evidence type="ECO:0000256" key="1">
    <source>
        <dbReference type="ARBA" id="ARBA00004651"/>
    </source>
</evidence>
<keyword evidence="5" id="KW-0472">Membrane</keyword>
<gene>
    <name evidence="6" type="ORF">DTO57_01280</name>
</gene>
<proteinExistence type="predicted"/>
<comment type="caution">
    <text evidence="6">The sequence shown here is derived from an EMBL/GenBank/DDBJ whole genome shotgun (WGS) entry which is preliminary data.</text>
</comment>
<dbReference type="InterPro" id="IPR011701">
    <property type="entry name" value="MFS"/>
</dbReference>
<name>A0A367Y615_9MICO</name>
<feature type="transmembrane region" description="Helical" evidence="5">
    <location>
        <begin position="31"/>
        <end position="50"/>
    </location>
</feature>
<evidence type="ECO:0000256" key="2">
    <source>
        <dbReference type="ARBA" id="ARBA00022448"/>
    </source>
</evidence>
<feature type="transmembrane region" description="Helical" evidence="5">
    <location>
        <begin position="253"/>
        <end position="271"/>
    </location>
</feature>
<keyword evidence="5" id="KW-1133">Transmembrane helix</keyword>
<dbReference type="Pfam" id="PF07690">
    <property type="entry name" value="MFS_1"/>
    <property type="match status" value="1"/>
</dbReference>
<sequence length="374" mass="38080">MLWGIQASFLSPALALILVDLFDATTAEVGWVLAAYNASGFVFSLLIPALADRRRDYLGPMLLCGVLTCLLAGALSIVTTIPLAAIALIVLAGPAGVGSSLLYAHLRATGARPADVVNTRAIFSVAWIAGPPLATFIMGSFGTRAILVAIAAVAILGMATTAAMMRGKHGGTAASGPKTEAEPGEAVGKLGIVLIVLAFVLLQAGNFTGMSIMAVYVTETLHIDIIWAGIALGVAAALEVPALLIIGRIGERVSPLVLIATSCLAGIAYYAGVAFATGPVALIALQILNAWAFAGIAGVGLTLFQQLIPRPGLSTGIFQNTRRIGAIVAGPVIAIGAMTALEQRGIFVACAIITAVALVVIALAARASGRRAPR</sequence>
<dbReference type="SUPFAM" id="SSF103473">
    <property type="entry name" value="MFS general substrate transporter"/>
    <property type="match status" value="1"/>
</dbReference>
<dbReference type="PANTHER" id="PTHR23535:SF2">
    <property type="entry name" value="SUGAR EFFLUX TRANSPORTER A-RELATED"/>
    <property type="match status" value="1"/>
</dbReference>
<feature type="transmembrane region" description="Helical" evidence="5">
    <location>
        <begin position="116"/>
        <end position="139"/>
    </location>
</feature>
<keyword evidence="4" id="KW-0762">Sugar transport</keyword>
<keyword evidence="5" id="KW-0812">Transmembrane</keyword>
<feature type="transmembrane region" description="Helical" evidence="5">
    <location>
        <begin position="57"/>
        <end position="77"/>
    </location>
</feature>
<evidence type="ECO:0000313" key="7">
    <source>
        <dbReference type="Proteomes" id="UP000253508"/>
    </source>
</evidence>
<feature type="transmembrane region" description="Helical" evidence="5">
    <location>
        <begin position="346"/>
        <end position="365"/>
    </location>
</feature>
<evidence type="ECO:0000256" key="3">
    <source>
        <dbReference type="ARBA" id="ARBA00022475"/>
    </source>
</evidence>
<dbReference type="GO" id="GO:0005886">
    <property type="term" value="C:plasma membrane"/>
    <property type="evidence" value="ECO:0007669"/>
    <property type="project" value="UniProtKB-SubCell"/>
</dbReference>
<protein>
    <submittedName>
        <fullName evidence="6">MFS transporter</fullName>
    </submittedName>
</protein>
<feature type="transmembrane region" description="Helical" evidence="5">
    <location>
        <begin position="225"/>
        <end position="246"/>
    </location>
</feature>
<accession>A0A367Y615</accession>
<feature type="transmembrane region" description="Helical" evidence="5">
    <location>
        <begin position="83"/>
        <end position="104"/>
    </location>
</feature>
<dbReference type="GO" id="GO:0022857">
    <property type="term" value="F:transmembrane transporter activity"/>
    <property type="evidence" value="ECO:0007669"/>
    <property type="project" value="InterPro"/>
</dbReference>
<organism evidence="6 7">
    <name type="scientific">Microbacterium sorbitolivorans</name>
    <dbReference type="NCBI Taxonomy" id="1867410"/>
    <lineage>
        <taxon>Bacteria</taxon>
        <taxon>Bacillati</taxon>
        <taxon>Actinomycetota</taxon>
        <taxon>Actinomycetes</taxon>
        <taxon>Micrococcales</taxon>
        <taxon>Microbacteriaceae</taxon>
        <taxon>Microbacterium</taxon>
    </lineage>
</organism>
<keyword evidence="7" id="KW-1185">Reference proteome</keyword>
<evidence type="ECO:0000256" key="4">
    <source>
        <dbReference type="ARBA" id="ARBA00022597"/>
    </source>
</evidence>
<evidence type="ECO:0000313" key="6">
    <source>
        <dbReference type="EMBL" id="RCK61313.1"/>
    </source>
</evidence>
<feature type="transmembrane region" description="Helical" evidence="5">
    <location>
        <begin position="283"/>
        <end position="304"/>
    </location>
</feature>
<dbReference type="OrthoDB" id="4859314at2"/>
<feature type="transmembrane region" description="Helical" evidence="5">
    <location>
        <begin position="145"/>
        <end position="165"/>
    </location>
</feature>
<comment type="subcellular location">
    <subcellularLocation>
        <location evidence="1">Cell membrane</location>
        <topology evidence="1">Multi-pass membrane protein</topology>
    </subcellularLocation>
</comment>
<dbReference type="AlphaFoldDB" id="A0A367Y615"/>
<dbReference type="InterPro" id="IPR036259">
    <property type="entry name" value="MFS_trans_sf"/>
</dbReference>
<keyword evidence="2" id="KW-0813">Transport</keyword>
<reference evidence="6 7" key="1">
    <citation type="submission" date="2018-07" db="EMBL/GenBank/DDBJ databases">
        <title>Microbacterium endoborsara sp. nov., a novel actinobacterium isolated from Borszczowia aralocaspica.</title>
        <authorList>
            <person name="An D."/>
        </authorList>
    </citation>
    <scope>NUCLEOTIDE SEQUENCE [LARGE SCALE GENOMIC DNA]</scope>
    <source>
        <strain evidence="6 7">C1.15228</strain>
    </source>
</reference>
<feature type="transmembrane region" description="Helical" evidence="5">
    <location>
        <begin position="186"/>
        <end position="205"/>
    </location>
</feature>
<evidence type="ECO:0000256" key="5">
    <source>
        <dbReference type="SAM" id="Phobius"/>
    </source>
</evidence>
<feature type="transmembrane region" description="Helical" evidence="5">
    <location>
        <begin position="324"/>
        <end position="340"/>
    </location>
</feature>